<evidence type="ECO:0000313" key="2">
    <source>
        <dbReference type="EMBL" id="QWY82764.1"/>
    </source>
</evidence>
<proteinExistence type="predicted"/>
<organism evidence="2 3">
    <name type="scientific">Arthrobacter phage SilentRX</name>
    <dbReference type="NCBI Taxonomy" id="2836091"/>
    <lineage>
        <taxon>Viruses</taxon>
        <taxon>Duplodnaviria</taxon>
        <taxon>Heunggongvirae</taxon>
        <taxon>Uroviricota</taxon>
        <taxon>Caudoviricetes</taxon>
        <taxon>Silentrexvirus</taxon>
        <taxon>Silentrexvirus silentrx</taxon>
    </lineage>
</organism>
<dbReference type="EMBL" id="MW862992">
    <property type="protein sequence ID" value="QWY82764.1"/>
    <property type="molecule type" value="Genomic_DNA"/>
</dbReference>
<feature type="region of interest" description="Disordered" evidence="1">
    <location>
        <begin position="58"/>
        <end position="141"/>
    </location>
</feature>
<name>A0A8F3IPN6_9CAUD</name>
<protein>
    <submittedName>
        <fullName evidence="2">Uncharacterized protein</fullName>
    </submittedName>
</protein>
<sequence length="181" mass="18589">MSIPKLAESETYVKGKSTATVQKLIDAVGAENVRSTSFGYIVTGEFDAEGLTTFTAEDRPAVHTEPGTSTNPDEVNNVGQAATAVADAKTAEAEAAAEGTDAGEGEGEGDAGDGAEESKSAADKDAEGKAEQFDPTEATIAEVKEYLDGADDTERERVLAAEAEGKGRKGILDLADTEGAK</sequence>
<keyword evidence="3" id="KW-1185">Reference proteome</keyword>
<feature type="compositionally biased region" description="Low complexity" evidence="1">
    <location>
        <begin position="81"/>
        <end position="100"/>
    </location>
</feature>
<feature type="compositionally biased region" description="Acidic residues" evidence="1">
    <location>
        <begin position="101"/>
        <end position="115"/>
    </location>
</feature>
<evidence type="ECO:0000313" key="3">
    <source>
        <dbReference type="Proteomes" id="UP000693725"/>
    </source>
</evidence>
<evidence type="ECO:0000256" key="1">
    <source>
        <dbReference type="SAM" id="MobiDB-lite"/>
    </source>
</evidence>
<reference evidence="2" key="1">
    <citation type="submission" date="2021-04" db="EMBL/GenBank/DDBJ databases">
        <authorList>
            <person name="Edwards E.G."/>
            <person name="Siddiqui F.A."/>
            <person name="Anastasi R.E."/>
            <person name="Conroy D.J."/>
            <person name="Gerton T.J."/>
            <person name="Laizure I.E."/>
            <person name="Reynolds J.D."/>
            <person name="Ulker M."/>
            <person name="Ouellette S.K."/>
            <person name="Duggan K.O."/>
            <person name="Johnson K.C."/>
            <person name="MacLea K.S."/>
            <person name="Garlena R.A."/>
            <person name="Russell D.A."/>
            <person name="Jacobs-Sera D."/>
            <person name="Hatfull G.F."/>
        </authorList>
    </citation>
    <scope>NUCLEOTIDE SEQUENCE</scope>
</reference>
<feature type="compositionally biased region" description="Basic and acidic residues" evidence="1">
    <location>
        <begin position="116"/>
        <end position="132"/>
    </location>
</feature>
<accession>A0A8F3IPN6</accession>
<dbReference type="KEGG" id="vg:77932282"/>
<feature type="compositionally biased region" description="Polar residues" evidence="1">
    <location>
        <begin position="66"/>
        <end position="80"/>
    </location>
</feature>
<dbReference type="GeneID" id="77932282"/>
<dbReference type="RefSeq" id="YP_010656404.1">
    <property type="nucleotide sequence ID" value="NC_070838.1"/>
</dbReference>
<gene>
    <name evidence="2" type="primary">23</name>
    <name evidence="2" type="ORF">SEA_SILENTRX_23</name>
</gene>
<dbReference type="Proteomes" id="UP000693725">
    <property type="component" value="Segment"/>
</dbReference>